<keyword evidence="3" id="KW-1185">Reference proteome</keyword>
<keyword evidence="1" id="KW-1277">Toxin-antitoxin system</keyword>
<dbReference type="InterPro" id="IPR052747">
    <property type="entry name" value="TA_system_RelE_toxin"/>
</dbReference>
<dbReference type="Pfam" id="PF05016">
    <property type="entry name" value="ParE_toxin"/>
    <property type="match status" value="1"/>
</dbReference>
<dbReference type="RefSeq" id="WP_317968030.1">
    <property type="nucleotide sequence ID" value="NZ_CP129118.1"/>
</dbReference>
<protein>
    <submittedName>
        <fullName evidence="2">Type II toxin-antitoxin system RelE/ParE family toxin</fullName>
    </submittedName>
</protein>
<reference evidence="2 3" key="1">
    <citation type="submission" date="2023-06" db="EMBL/GenBank/DDBJ databases">
        <title>Sporosarcina sp. nov., isolated from Korean tranditional fermented seafood 'Jeotgal'.</title>
        <authorList>
            <person name="Yang A.I."/>
            <person name="Shin N.-R."/>
        </authorList>
    </citation>
    <scope>NUCLEOTIDE SEQUENCE [LARGE SCALE GENOMIC DNA]</scope>
    <source>
        <strain evidence="2 3">T2O-4</strain>
    </source>
</reference>
<dbReference type="Proteomes" id="UP001303902">
    <property type="component" value="Chromosome"/>
</dbReference>
<dbReference type="PANTHER" id="PTHR38813:SF1">
    <property type="entry name" value="TOXIN RELE1-RELATED"/>
    <property type="match status" value="1"/>
</dbReference>
<organism evidence="2 3">
    <name type="scientific">Sporosarcina oncorhynchi</name>
    <dbReference type="NCBI Taxonomy" id="3056444"/>
    <lineage>
        <taxon>Bacteria</taxon>
        <taxon>Bacillati</taxon>
        <taxon>Bacillota</taxon>
        <taxon>Bacilli</taxon>
        <taxon>Bacillales</taxon>
        <taxon>Caryophanaceae</taxon>
        <taxon>Sporosarcina</taxon>
    </lineage>
</organism>
<evidence type="ECO:0000313" key="2">
    <source>
        <dbReference type="EMBL" id="WOV87685.1"/>
    </source>
</evidence>
<accession>A0ABZ0L538</accession>
<dbReference type="EMBL" id="CP129118">
    <property type="protein sequence ID" value="WOV87685.1"/>
    <property type="molecule type" value="Genomic_DNA"/>
</dbReference>
<dbReference type="SUPFAM" id="SSF143011">
    <property type="entry name" value="RelE-like"/>
    <property type="match status" value="1"/>
</dbReference>
<sequence length="86" mass="10047">MYDLKIDKQAVKYIKKADELTRRRLINALTELAESPFSDPHVKRLKGYTNLFRKRVGDLRIIFEINQGEVIVLILKIGSRGDIYKI</sequence>
<evidence type="ECO:0000313" key="3">
    <source>
        <dbReference type="Proteomes" id="UP001303902"/>
    </source>
</evidence>
<dbReference type="Gene3D" id="3.30.2310.20">
    <property type="entry name" value="RelE-like"/>
    <property type="match status" value="1"/>
</dbReference>
<proteinExistence type="predicted"/>
<dbReference type="PANTHER" id="PTHR38813">
    <property type="match status" value="1"/>
</dbReference>
<dbReference type="InterPro" id="IPR035093">
    <property type="entry name" value="RelE/ParE_toxin_dom_sf"/>
</dbReference>
<evidence type="ECO:0000256" key="1">
    <source>
        <dbReference type="ARBA" id="ARBA00022649"/>
    </source>
</evidence>
<dbReference type="InterPro" id="IPR007712">
    <property type="entry name" value="RelE/ParE_toxin"/>
</dbReference>
<gene>
    <name evidence="2" type="ORF">QWT69_00760</name>
</gene>
<name>A0ABZ0L538_9BACL</name>